<comment type="caution">
    <text evidence="10">The sequence shown here is derived from an EMBL/GenBank/DDBJ whole genome shotgun (WGS) entry which is preliminary data.</text>
</comment>
<name>A0ABV5THT4_9ACTN</name>
<dbReference type="EMBL" id="JBHMBS010000011">
    <property type="protein sequence ID" value="MFB9678461.1"/>
    <property type="molecule type" value="Genomic_DNA"/>
</dbReference>
<keyword evidence="4" id="KW-0677">Repeat</keyword>
<dbReference type="InterPro" id="IPR050107">
    <property type="entry name" value="ABC_carbohydrate_import_ATPase"/>
</dbReference>
<accession>A0ABV5THT4</accession>
<dbReference type="SMART" id="SM00382">
    <property type="entry name" value="AAA"/>
    <property type="match status" value="2"/>
</dbReference>
<dbReference type="InterPro" id="IPR003593">
    <property type="entry name" value="AAA+_ATPase"/>
</dbReference>
<evidence type="ECO:0000256" key="7">
    <source>
        <dbReference type="ARBA" id="ARBA00022967"/>
    </source>
</evidence>
<keyword evidence="2" id="KW-1003">Cell membrane</keyword>
<evidence type="ECO:0000256" key="3">
    <source>
        <dbReference type="ARBA" id="ARBA00022597"/>
    </source>
</evidence>
<reference evidence="10 11" key="1">
    <citation type="submission" date="2024-09" db="EMBL/GenBank/DDBJ databases">
        <authorList>
            <person name="Sun Q."/>
            <person name="Mori K."/>
        </authorList>
    </citation>
    <scope>NUCLEOTIDE SEQUENCE [LARGE SCALE GENOMIC DNA]</scope>
    <source>
        <strain evidence="10 11">JCM 3028</strain>
    </source>
</reference>
<keyword evidence="3" id="KW-0762">Sugar transport</keyword>
<evidence type="ECO:0000256" key="2">
    <source>
        <dbReference type="ARBA" id="ARBA00022475"/>
    </source>
</evidence>
<evidence type="ECO:0000256" key="5">
    <source>
        <dbReference type="ARBA" id="ARBA00022741"/>
    </source>
</evidence>
<keyword evidence="6 10" id="KW-0067">ATP-binding</keyword>
<proteinExistence type="predicted"/>
<protein>
    <submittedName>
        <fullName evidence="10">Sugar ABC transporter ATP-binding protein</fullName>
    </submittedName>
</protein>
<organism evidence="10 11">
    <name type="scientific">Streptosporangium vulgare</name>
    <dbReference type="NCBI Taxonomy" id="46190"/>
    <lineage>
        <taxon>Bacteria</taxon>
        <taxon>Bacillati</taxon>
        <taxon>Actinomycetota</taxon>
        <taxon>Actinomycetes</taxon>
        <taxon>Streptosporangiales</taxon>
        <taxon>Streptosporangiaceae</taxon>
        <taxon>Streptosporangium</taxon>
    </lineage>
</organism>
<keyword evidence="11" id="KW-1185">Reference proteome</keyword>
<dbReference type="InterPro" id="IPR027417">
    <property type="entry name" value="P-loop_NTPase"/>
</dbReference>
<evidence type="ECO:0000313" key="10">
    <source>
        <dbReference type="EMBL" id="MFB9678461.1"/>
    </source>
</evidence>
<evidence type="ECO:0000256" key="8">
    <source>
        <dbReference type="ARBA" id="ARBA00023136"/>
    </source>
</evidence>
<evidence type="ECO:0000259" key="9">
    <source>
        <dbReference type="PROSITE" id="PS50893"/>
    </source>
</evidence>
<dbReference type="PROSITE" id="PS50893">
    <property type="entry name" value="ABC_TRANSPORTER_2"/>
    <property type="match status" value="2"/>
</dbReference>
<evidence type="ECO:0000256" key="1">
    <source>
        <dbReference type="ARBA" id="ARBA00022448"/>
    </source>
</evidence>
<evidence type="ECO:0000313" key="11">
    <source>
        <dbReference type="Proteomes" id="UP001589610"/>
    </source>
</evidence>
<feature type="domain" description="ABC transporter" evidence="9">
    <location>
        <begin position="262"/>
        <end position="509"/>
    </location>
</feature>
<keyword evidence="8" id="KW-0472">Membrane</keyword>
<evidence type="ECO:0000256" key="4">
    <source>
        <dbReference type="ARBA" id="ARBA00022737"/>
    </source>
</evidence>
<dbReference type="SUPFAM" id="SSF52540">
    <property type="entry name" value="P-loop containing nucleoside triphosphate hydrolases"/>
    <property type="match status" value="2"/>
</dbReference>
<dbReference type="PROSITE" id="PS00211">
    <property type="entry name" value="ABC_TRANSPORTER_1"/>
    <property type="match status" value="1"/>
</dbReference>
<gene>
    <name evidence="10" type="ORF">ACFFRH_23525</name>
</gene>
<feature type="domain" description="ABC transporter" evidence="9">
    <location>
        <begin position="9"/>
        <end position="245"/>
    </location>
</feature>
<dbReference type="PANTHER" id="PTHR43790:SF3">
    <property type="entry name" value="D-ALLOSE IMPORT ATP-BINDING PROTEIN ALSA-RELATED"/>
    <property type="match status" value="1"/>
</dbReference>
<dbReference type="CDD" id="cd03216">
    <property type="entry name" value="ABC_Carb_Monos_I"/>
    <property type="match status" value="1"/>
</dbReference>
<dbReference type="Pfam" id="PF00005">
    <property type="entry name" value="ABC_tran"/>
    <property type="match status" value="2"/>
</dbReference>
<dbReference type="Proteomes" id="UP001589610">
    <property type="component" value="Unassembled WGS sequence"/>
</dbReference>
<dbReference type="GO" id="GO:0005524">
    <property type="term" value="F:ATP binding"/>
    <property type="evidence" value="ECO:0007669"/>
    <property type="project" value="UniProtKB-KW"/>
</dbReference>
<dbReference type="PANTHER" id="PTHR43790">
    <property type="entry name" value="CARBOHYDRATE TRANSPORT ATP-BINDING PROTEIN MG119-RELATED"/>
    <property type="match status" value="1"/>
</dbReference>
<dbReference type="InterPro" id="IPR003439">
    <property type="entry name" value="ABC_transporter-like_ATP-bd"/>
</dbReference>
<keyword evidence="7" id="KW-1278">Translocase</keyword>
<keyword evidence="1" id="KW-0813">Transport</keyword>
<dbReference type="RefSeq" id="WP_344746638.1">
    <property type="nucleotide sequence ID" value="NZ_BAAAWW010000100.1"/>
</dbReference>
<sequence length="534" mass="56877">MRTPTTAVLSARGVTKVYGSTHVLREVDFDVAAGRVTALFGKNGAGKSTLMRILSGIEHPTTGQVELDGEPVRFASPRDAADQGVAIVHQGLSLCPNLSIQDNLFLAREIRGGPWVIDRSSQRATTAAVLHSLEEYLDPDLLVGDLTPGEQQIVEIARALLQEAQVMIMDEPTSALTAPEVKVLFRVIKELASSGVAIVYVSSHLEEALEIADDVVVMRDGRLVATEDAGNVGVRWIAERMTDRDQDDPFPSRARGTGEELLALRGLVVAAPANPGRLAVDDLSLTVREGEIVGIYGLTGSGRTELLEALAGRIPSQSGRILLSGVPLEGVGVRSRVGLGMVLVPGNRRRDGLVQTMSVGENLSLAGLGAFVRRLLVCRDRERNAVCRMIADITVGTGGTSDTEAPVVSLSSGDQQKVVIGRALLTAPRVLLLDEPSCGVDVGARADIFKLIAAHAERGLAVLFTTSDPEEALRVPDRLLVLARGVLVGEFRRGTITREELLKVSDGTSTDLDIDLDVDLGIEIGRRTGRDGEG</sequence>
<dbReference type="CDD" id="cd03215">
    <property type="entry name" value="ABC_Carb_Monos_II"/>
    <property type="match status" value="1"/>
</dbReference>
<dbReference type="Gene3D" id="3.40.50.300">
    <property type="entry name" value="P-loop containing nucleotide triphosphate hydrolases"/>
    <property type="match status" value="2"/>
</dbReference>
<dbReference type="InterPro" id="IPR017871">
    <property type="entry name" value="ABC_transporter-like_CS"/>
</dbReference>
<keyword evidence="5" id="KW-0547">Nucleotide-binding</keyword>
<evidence type="ECO:0000256" key="6">
    <source>
        <dbReference type="ARBA" id="ARBA00022840"/>
    </source>
</evidence>